<evidence type="ECO:0000313" key="2">
    <source>
        <dbReference type="WBParaSite" id="PS1159_v2.g1309.t1"/>
    </source>
</evidence>
<dbReference type="WBParaSite" id="PS1159_v2.g1309.t1">
    <property type="protein sequence ID" value="PS1159_v2.g1309.t1"/>
    <property type="gene ID" value="PS1159_v2.g1309"/>
</dbReference>
<sequence length="90" mass="9307">MLSKIVTISIIFSCIILSEAITVKDKFVQQLGANTADTVNIKPIATVGGESIAPRNALKTGAVTFDENGAAFAVNPTPSTGNIRNSALMG</sequence>
<evidence type="ECO:0000313" key="1">
    <source>
        <dbReference type="Proteomes" id="UP000887580"/>
    </source>
</evidence>
<reference evidence="2" key="1">
    <citation type="submission" date="2022-11" db="UniProtKB">
        <authorList>
            <consortium name="WormBaseParasite"/>
        </authorList>
    </citation>
    <scope>IDENTIFICATION</scope>
</reference>
<dbReference type="Proteomes" id="UP000887580">
    <property type="component" value="Unplaced"/>
</dbReference>
<proteinExistence type="predicted"/>
<name>A0AC35F4Z6_9BILA</name>
<organism evidence="1 2">
    <name type="scientific">Panagrolaimus sp. PS1159</name>
    <dbReference type="NCBI Taxonomy" id="55785"/>
    <lineage>
        <taxon>Eukaryota</taxon>
        <taxon>Metazoa</taxon>
        <taxon>Ecdysozoa</taxon>
        <taxon>Nematoda</taxon>
        <taxon>Chromadorea</taxon>
        <taxon>Rhabditida</taxon>
        <taxon>Tylenchina</taxon>
        <taxon>Panagrolaimomorpha</taxon>
        <taxon>Panagrolaimoidea</taxon>
        <taxon>Panagrolaimidae</taxon>
        <taxon>Panagrolaimus</taxon>
    </lineage>
</organism>
<protein>
    <submittedName>
        <fullName evidence="2">Uncharacterized protein</fullName>
    </submittedName>
</protein>
<accession>A0AC35F4Z6</accession>